<keyword evidence="3" id="KW-1185">Reference proteome</keyword>
<name>A0AAI9XDZ9_PENTH</name>
<dbReference type="AlphaFoldDB" id="A0AAI9XDZ9"/>
<evidence type="ECO:0000256" key="1">
    <source>
        <dbReference type="SAM" id="MobiDB-lite"/>
    </source>
</evidence>
<sequence length="106" mass="11405">MMKIEGHQKVVVNLSGLVSLRTEIYSVSLTLSALIKAATAKIGKTHLAEESSTYSYLGICCMRPCSYLGVCRTNQEARIGDHPVRPSNPTPDVTAADAGMVLRSHS</sequence>
<accession>A0AAI9XDZ9</accession>
<evidence type="ECO:0000313" key="3">
    <source>
        <dbReference type="Proteomes" id="UP001227192"/>
    </source>
</evidence>
<comment type="caution">
    <text evidence="2">The sequence shown here is derived from an EMBL/GenBank/DDBJ whole genome shotgun (WGS) entry which is preliminary data.</text>
</comment>
<reference evidence="2" key="2">
    <citation type="journal article" date="2016" name="Fungal Biol.">
        <title>Ochratoxin A production by Penicillium thymicola.</title>
        <authorList>
            <person name="Nguyen H.D.T."/>
            <person name="McMullin D.R."/>
            <person name="Ponomareva E."/>
            <person name="Riley R."/>
            <person name="Pomraning K.R."/>
            <person name="Baker S.E."/>
            <person name="Seifert K.A."/>
        </authorList>
    </citation>
    <scope>NUCLEOTIDE SEQUENCE</scope>
    <source>
        <strain evidence="2">DAOM 180753</strain>
    </source>
</reference>
<feature type="region of interest" description="Disordered" evidence="1">
    <location>
        <begin position="79"/>
        <end position="106"/>
    </location>
</feature>
<proteinExistence type="predicted"/>
<evidence type="ECO:0000313" key="2">
    <source>
        <dbReference type="EMBL" id="KAJ9493019.1"/>
    </source>
</evidence>
<dbReference type="Proteomes" id="UP001227192">
    <property type="component" value="Unassembled WGS sequence"/>
</dbReference>
<gene>
    <name evidence="2" type="ORF">VN97_g209</name>
</gene>
<organism evidence="2 3">
    <name type="scientific">Penicillium thymicola</name>
    <dbReference type="NCBI Taxonomy" id="293382"/>
    <lineage>
        <taxon>Eukaryota</taxon>
        <taxon>Fungi</taxon>
        <taxon>Dikarya</taxon>
        <taxon>Ascomycota</taxon>
        <taxon>Pezizomycotina</taxon>
        <taxon>Eurotiomycetes</taxon>
        <taxon>Eurotiomycetidae</taxon>
        <taxon>Eurotiales</taxon>
        <taxon>Aspergillaceae</taxon>
        <taxon>Penicillium</taxon>
    </lineage>
</organism>
<reference evidence="2" key="1">
    <citation type="submission" date="2015-06" db="EMBL/GenBank/DDBJ databases">
        <authorList>
            <person name="Nguyen H."/>
        </authorList>
    </citation>
    <scope>NUCLEOTIDE SEQUENCE</scope>
    <source>
        <strain evidence="2">DAOM 180753</strain>
    </source>
</reference>
<dbReference type="EMBL" id="LACB01000003">
    <property type="protein sequence ID" value="KAJ9493019.1"/>
    <property type="molecule type" value="Genomic_DNA"/>
</dbReference>
<protein>
    <submittedName>
        <fullName evidence="2">Uncharacterized protein</fullName>
    </submittedName>
</protein>